<keyword evidence="1" id="KW-0812">Transmembrane</keyword>
<feature type="transmembrane region" description="Helical" evidence="1">
    <location>
        <begin position="26"/>
        <end position="43"/>
    </location>
</feature>
<gene>
    <name evidence="2" type="ordered locus">XBJ1_0987</name>
</gene>
<dbReference type="STRING" id="406818.XBJ1_0987"/>
<dbReference type="KEGG" id="xbo:XBJ1_0987"/>
<evidence type="ECO:0000313" key="2">
    <source>
        <dbReference type="EMBL" id="CBJ80128.1"/>
    </source>
</evidence>
<dbReference type="Proteomes" id="UP000002045">
    <property type="component" value="Chromosome"/>
</dbReference>
<dbReference type="HOGENOM" id="CLU_3223949_0_0_6"/>
<organism evidence="2 3">
    <name type="scientific">Xenorhabdus bovienii (strain SS-2004)</name>
    <name type="common">Xenorhabdus nematophila subsp. bovienii</name>
    <dbReference type="NCBI Taxonomy" id="406818"/>
    <lineage>
        <taxon>Bacteria</taxon>
        <taxon>Pseudomonadati</taxon>
        <taxon>Pseudomonadota</taxon>
        <taxon>Gammaproteobacteria</taxon>
        <taxon>Enterobacterales</taxon>
        <taxon>Morganellaceae</taxon>
        <taxon>Xenorhabdus</taxon>
    </lineage>
</organism>
<sequence length="44" mass="5137">MNALKQQQYQYKLTGESFKANKGDGFIFPIVLCAFAYFILFLIR</sequence>
<dbReference type="AlphaFoldDB" id="D3UX83"/>
<proteinExistence type="predicted"/>
<reference evidence="2" key="1">
    <citation type="journal article" date="2011" name="PLoS ONE">
        <title>The entomopathogenic bacterial endosymbionts xenorhabdus and photorhabdus: convergent lifestyles from divergent genomes.</title>
        <authorList>
            <person name="Chaston J.M."/>
            <person name="Suen G."/>
            <person name="Tucker S.L."/>
            <person name="Andersen A.W."/>
            <person name="Bhasin A."/>
            <person name="Bode E."/>
            <person name="Bode H.B."/>
            <person name="Brachmann A.O."/>
            <person name="Cowles C.E."/>
            <person name="Cowles K.N."/>
            <person name="Darby C."/>
            <person name="de Leon L."/>
            <person name="Drace K."/>
            <person name="Du Z."/>
            <person name="Givaudan A."/>
            <person name="Herbert Tran E.E."/>
            <person name="Jewell K.A."/>
            <person name="Knack J.J."/>
            <person name="Krasomil-Osterfeld K.C."/>
            <person name="Kukor R."/>
            <person name="Lanois A."/>
            <person name="Latreille P."/>
            <person name="Leimgruber N.K."/>
            <person name="Lipke C.M."/>
            <person name="Liu R."/>
            <person name="Lu X."/>
            <person name="Martens E.C."/>
            <person name="Marri P.R."/>
            <person name="Medigue C."/>
            <person name="Menard M.L."/>
            <person name="Miller N.M."/>
            <person name="Morales-Soto N."/>
            <person name="Norton S."/>
            <person name="Ogier J.C."/>
            <person name="Orchard S.S."/>
            <person name="Park D."/>
            <person name="Park Y."/>
            <person name="Qurollo B.A."/>
            <person name="Sugar D.R."/>
            <person name="Richards G.R."/>
            <person name="Rouy Z."/>
            <person name="Slominski B."/>
            <person name="Slominski K."/>
            <person name="Snyder H."/>
            <person name="Tjaden B.C."/>
            <person name="van der Hoeven R."/>
            <person name="Welch R.D."/>
            <person name="Wheeler C."/>
            <person name="Xiang B."/>
            <person name="Barbazuk B."/>
            <person name="Gaudriault S."/>
            <person name="Goodner B."/>
            <person name="Slater S.C."/>
            <person name="Forst S."/>
            <person name="Goldman B.S."/>
            <person name="Goodrich-Blair H."/>
        </authorList>
    </citation>
    <scope>NUCLEOTIDE SEQUENCE [LARGE SCALE GENOMIC DNA]</scope>
    <source>
        <strain evidence="2">SS-2004</strain>
    </source>
</reference>
<protein>
    <submittedName>
        <fullName evidence="2">Uncharacterized protein</fullName>
    </submittedName>
</protein>
<evidence type="ECO:0000313" key="3">
    <source>
        <dbReference type="Proteomes" id="UP000002045"/>
    </source>
</evidence>
<name>D3UX83_XENBS</name>
<keyword evidence="1" id="KW-1133">Transmembrane helix</keyword>
<accession>D3UX83</accession>
<evidence type="ECO:0000256" key="1">
    <source>
        <dbReference type="SAM" id="Phobius"/>
    </source>
</evidence>
<dbReference type="EMBL" id="FN667741">
    <property type="protein sequence ID" value="CBJ80128.1"/>
    <property type="molecule type" value="Genomic_DNA"/>
</dbReference>
<keyword evidence="1" id="KW-0472">Membrane</keyword>